<feature type="transmembrane region" description="Helical" evidence="2">
    <location>
        <begin position="31"/>
        <end position="49"/>
    </location>
</feature>
<dbReference type="Proteomes" id="UP000823863">
    <property type="component" value="Unassembled WGS sequence"/>
</dbReference>
<name>A0A9D2TEP1_9FIRM</name>
<evidence type="ECO:0000259" key="3">
    <source>
        <dbReference type="Pfam" id="PF00892"/>
    </source>
</evidence>
<feature type="transmembrane region" description="Helical" evidence="2">
    <location>
        <begin position="173"/>
        <end position="192"/>
    </location>
</feature>
<dbReference type="InterPro" id="IPR037185">
    <property type="entry name" value="EmrE-like"/>
</dbReference>
<proteinExistence type="inferred from homology"/>
<gene>
    <name evidence="4" type="ORF">H9931_04665</name>
</gene>
<dbReference type="EMBL" id="DWWB01000021">
    <property type="protein sequence ID" value="HJC65998.1"/>
    <property type="molecule type" value="Genomic_DNA"/>
</dbReference>
<protein>
    <submittedName>
        <fullName evidence="4">DMT family transporter</fullName>
    </submittedName>
</protein>
<feature type="transmembrane region" description="Helical" evidence="2">
    <location>
        <begin position="235"/>
        <end position="254"/>
    </location>
</feature>
<evidence type="ECO:0000313" key="5">
    <source>
        <dbReference type="Proteomes" id="UP000823863"/>
    </source>
</evidence>
<sequence length="288" mass="30697">MVWVIAASIIFGINPALISMSTSRGMEPVSQIFWMYAVSCVINFFCCRASGMPLKTEKNKALLMMTIGLIGMGGTGCLLTVSYQLIGTGTSTLIHFMYPAIVSGTACLLAKKFPNGKMISAIALSVLGVILLVQVNGGHNGGMKIFPAALSVLTYSFYFILNGRPFLKTLPSQAKCVWMTAGVWIGFGLYLLLRGRIIIPVDGFGVILILLTGISSAVAYNCLVYGIKKIGSEKAAFASLLEPLTSMFLGILAGGEAFTLKKGLGSMLILLSVCCSTLSQKGRCSQWI</sequence>
<dbReference type="AlphaFoldDB" id="A0A9D2TEP1"/>
<reference evidence="4" key="1">
    <citation type="journal article" date="2021" name="PeerJ">
        <title>Extensive microbial diversity within the chicken gut microbiome revealed by metagenomics and culture.</title>
        <authorList>
            <person name="Gilroy R."/>
            <person name="Ravi A."/>
            <person name="Getino M."/>
            <person name="Pursley I."/>
            <person name="Horton D.L."/>
            <person name="Alikhan N.F."/>
            <person name="Baker D."/>
            <person name="Gharbi K."/>
            <person name="Hall N."/>
            <person name="Watson M."/>
            <person name="Adriaenssens E.M."/>
            <person name="Foster-Nyarko E."/>
            <person name="Jarju S."/>
            <person name="Secka A."/>
            <person name="Antonio M."/>
            <person name="Oren A."/>
            <person name="Chaudhuri R.R."/>
            <person name="La Ragione R."/>
            <person name="Hildebrand F."/>
            <person name="Pallen M.J."/>
        </authorList>
    </citation>
    <scope>NUCLEOTIDE SEQUENCE</scope>
    <source>
        <strain evidence="4">CHK198-12963</strain>
    </source>
</reference>
<accession>A0A9D2TEP1</accession>
<keyword evidence="2" id="KW-0812">Transmembrane</keyword>
<feature type="transmembrane region" description="Helical" evidence="2">
    <location>
        <begin position="92"/>
        <end position="111"/>
    </location>
</feature>
<feature type="domain" description="EamA" evidence="3">
    <location>
        <begin position="2"/>
        <end position="133"/>
    </location>
</feature>
<feature type="transmembrane region" description="Helical" evidence="2">
    <location>
        <begin position="141"/>
        <end position="161"/>
    </location>
</feature>
<keyword evidence="2" id="KW-0472">Membrane</keyword>
<dbReference type="PANTHER" id="PTHR22911">
    <property type="entry name" value="ACYL-MALONYL CONDENSING ENZYME-RELATED"/>
    <property type="match status" value="1"/>
</dbReference>
<evidence type="ECO:0000313" key="4">
    <source>
        <dbReference type="EMBL" id="HJC65998.1"/>
    </source>
</evidence>
<organism evidence="4 5">
    <name type="scientific">Candidatus Enterocloster excrementigallinarum</name>
    <dbReference type="NCBI Taxonomy" id="2838558"/>
    <lineage>
        <taxon>Bacteria</taxon>
        <taxon>Bacillati</taxon>
        <taxon>Bacillota</taxon>
        <taxon>Clostridia</taxon>
        <taxon>Lachnospirales</taxon>
        <taxon>Lachnospiraceae</taxon>
        <taxon>Enterocloster</taxon>
    </lineage>
</organism>
<comment type="similarity">
    <text evidence="1">Belongs to the EamA transporter family.</text>
</comment>
<feature type="transmembrane region" description="Helical" evidence="2">
    <location>
        <begin position="118"/>
        <end position="135"/>
    </location>
</feature>
<feature type="transmembrane region" description="Helical" evidence="2">
    <location>
        <begin position="204"/>
        <end position="223"/>
    </location>
</feature>
<evidence type="ECO:0000256" key="2">
    <source>
        <dbReference type="SAM" id="Phobius"/>
    </source>
</evidence>
<feature type="transmembrane region" description="Helical" evidence="2">
    <location>
        <begin position="61"/>
        <end position="86"/>
    </location>
</feature>
<keyword evidence="2" id="KW-1133">Transmembrane helix</keyword>
<dbReference type="Pfam" id="PF00892">
    <property type="entry name" value="EamA"/>
    <property type="match status" value="2"/>
</dbReference>
<feature type="domain" description="EamA" evidence="3">
    <location>
        <begin position="145"/>
        <end position="276"/>
    </location>
</feature>
<dbReference type="SUPFAM" id="SSF103481">
    <property type="entry name" value="Multidrug resistance efflux transporter EmrE"/>
    <property type="match status" value="2"/>
</dbReference>
<dbReference type="GO" id="GO:0016020">
    <property type="term" value="C:membrane"/>
    <property type="evidence" value="ECO:0007669"/>
    <property type="project" value="InterPro"/>
</dbReference>
<evidence type="ECO:0000256" key="1">
    <source>
        <dbReference type="ARBA" id="ARBA00007362"/>
    </source>
</evidence>
<reference evidence="4" key="2">
    <citation type="submission" date="2021-04" db="EMBL/GenBank/DDBJ databases">
        <authorList>
            <person name="Gilroy R."/>
        </authorList>
    </citation>
    <scope>NUCLEOTIDE SEQUENCE</scope>
    <source>
        <strain evidence="4">CHK198-12963</strain>
    </source>
</reference>
<comment type="caution">
    <text evidence="4">The sequence shown here is derived from an EMBL/GenBank/DDBJ whole genome shotgun (WGS) entry which is preliminary data.</text>
</comment>
<dbReference type="InterPro" id="IPR000620">
    <property type="entry name" value="EamA_dom"/>
</dbReference>